<evidence type="ECO:0000313" key="1">
    <source>
        <dbReference type="EMBL" id="KAK9943414.1"/>
    </source>
</evidence>
<sequence>MTRSGGGHGGAELLRGSDIGCKGWARAEQHRQRLRWSRHGSRRRQRCLAGGWAWQGRLGLVAKVRQR</sequence>
<proteinExistence type="predicted"/>
<organism evidence="1 2">
    <name type="scientific">Rubus argutus</name>
    <name type="common">Southern blackberry</name>
    <dbReference type="NCBI Taxonomy" id="59490"/>
    <lineage>
        <taxon>Eukaryota</taxon>
        <taxon>Viridiplantae</taxon>
        <taxon>Streptophyta</taxon>
        <taxon>Embryophyta</taxon>
        <taxon>Tracheophyta</taxon>
        <taxon>Spermatophyta</taxon>
        <taxon>Magnoliopsida</taxon>
        <taxon>eudicotyledons</taxon>
        <taxon>Gunneridae</taxon>
        <taxon>Pentapetalae</taxon>
        <taxon>rosids</taxon>
        <taxon>fabids</taxon>
        <taxon>Rosales</taxon>
        <taxon>Rosaceae</taxon>
        <taxon>Rosoideae</taxon>
        <taxon>Rosoideae incertae sedis</taxon>
        <taxon>Rubus</taxon>
    </lineage>
</organism>
<name>A0AAW1Y3B6_RUBAR</name>
<evidence type="ECO:0000313" key="2">
    <source>
        <dbReference type="Proteomes" id="UP001457282"/>
    </source>
</evidence>
<protein>
    <submittedName>
        <fullName evidence="1">Uncharacterized protein</fullName>
    </submittedName>
</protein>
<reference evidence="1 2" key="1">
    <citation type="journal article" date="2023" name="G3 (Bethesda)">
        <title>A chromosome-length genome assembly and annotation of blackberry (Rubus argutus, cv. 'Hillquist').</title>
        <authorList>
            <person name="Bruna T."/>
            <person name="Aryal R."/>
            <person name="Dudchenko O."/>
            <person name="Sargent D.J."/>
            <person name="Mead D."/>
            <person name="Buti M."/>
            <person name="Cavallini A."/>
            <person name="Hytonen T."/>
            <person name="Andres J."/>
            <person name="Pham M."/>
            <person name="Weisz D."/>
            <person name="Mascagni F."/>
            <person name="Usai G."/>
            <person name="Natali L."/>
            <person name="Bassil N."/>
            <person name="Fernandez G.E."/>
            <person name="Lomsadze A."/>
            <person name="Armour M."/>
            <person name="Olukolu B."/>
            <person name="Poorten T."/>
            <person name="Britton C."/>
            <person name="Davik J."/>
            <person name="Ashrafi H."/>
            <person name="Aiden E.L."/>
            <person name="Borodovsky M."/>
            <person name="Worthington M."/>
        </authorList>
    </citation>
    <scope>NUCLEOTIDE SEQUENCE [LARGE SCALE GENOMIC DNA]</scope>
    <source>
        <strain evidence="1">PI 553951</strain>
    </source>
</reference>
<dbReference type="EMBL" id="JBEDUW010000002">
    <property type="protein sequence ID" value="KAK9943414.1"/>
    <property type="molecule type" value="Genomic_DNA"/>
</dbReference>
<dbReference type="AlphaFoldDB" id="A0AAW1Y3B6"/>
<comment type="caution">
    <text evidence="1">The sequence shown here is derived from an EMBL/GenBank/DDBJ whole genome shotgun (WGS) entry which is preliminary data.</text>
</comment>
<accession>A0AAW1Y3B6</accession>
<gene>
    <name evidence="1" type="ORF">M0R45_009024</name>
</gene>
<keyword evidence="2" id="KW-1185">Reference proteome</keyword>
<dbReference type="Proteomes" id="UP001457282">
    <property type="component" value="Unassembled WGS sequence"/>
</dbReference>